<protein>
    <submittedName>
        <fullName evidence="2">SMI1 / KNR4 family (SUKH-1)</fullName>
    </submittedName>
</protein>
<reference evidence="3" key="1">
    <citation type="submission" date="2016-11" db="EMBL/GenBank/DDBJ databases">
        <authorList>
            <person name="Varghese N."/>
            <person name="Submissions S."/>
        </authorList>
    </citation>
    <scope>NUCLEOTIDE SEQUENCE [LARGE SCALE GENOMIC DNA]</scope>
    <source>
        <strain evidence="3">DSM 27370</strain>
    </source>
</reference>
<dbReference type="SMART" id="SM00860">
    <property type="entry name" value="SMI1_KNR4"/>
    <property type="match status" value="1"/>
</dbReference>
<name>A0A1M4YJF1_9BACT</name>
<dbReference type="STRING" id="1346286.SAMN05444362_103188"/>
<evidence type="ECO:0000313" key="3">
    <source>
        <dbReference type="Proteomes" id="UP000184480"/>
    </source>
</evidence>
<dbReference type="Pfam" id="PF09346">
    <property type="entry name" value="SMI1_KNR4"/>
    <property type="match status" value="1"/>
</dbReference>
<proteinExistence type="predicted"/>
<keyword evidence="3" id="KW-1185">Reference proteome</keyword>
<feature type="domain" description="Knr4/Smi1-like" evidence="1">
    <location>
        <begin position="21"/>
        <end position="129"/>
    </location>
</feature>
<dbReference type="Gene3D" id="3.40.1580.10">
    <property type="entry name" value="SMI1/KNR4-like"/>
    <property type="match status" value="1"/>
</dbReference>
<organism evidence="2 3">
    <name type="scientific">Dysgonomonas macrotermitis</name>
    <dbReference type="NCBI Taxonomy" id="1346286"/>
    <lineage>
        <taxon>Bacteria</taxon>
        <taxon>Pseudomonadati</taxon>
        <taxon>Bacteroidota</taxon>
        <taxon>Bacteroidia</taxon>
        <taxon>Bacteroidales</taxon>
        <taxon>Dysgonomonadaceae</taxon>
        <taxon>Dysgonomonas</taxon>
    </lineage>
</organism>
<dbReference type="RefSeq" id="WP_062177563.1">
    <property type="nucleotide sequence ID" value="NZ_BBXL01000003.1"/>
</dbReference>
<dbReference type="InterPro" id="IPR018958">
    <property type="entry name" value="Knr4/Smi1-like_dom"/>
</dbReference>
<accession>A0A1M4YJF1</accession>
<dbReference type="SUPFAM" id="SSF160631">
    <property type="entry name" value="SMI1/KNR4-like"/>
    <property type="match status" value="1"/>
</dbReference>
<dbReference type="EMBL" id="FQUC01000003">
    <property type="protein sequence ID" value="SHF05778.1"/>
    <property type="molecule type" value="Genomic_DNA"/>
</dbReference>
<evidence type="ECO:0000259" key="1">
    <source>
        <dbReference type="SMART" id="SM00860"/>
    </source>
</evidence>
<gene>
    <name evidence="2" type="ORF">SAMN05444362_103188</name>
</gene>
<evidence type="ECO:0000313" key="2">
    <source>
        <dbReference type="EMBL" id="SHF05778.1"/>
    </source>
</evidence>
<sequence>MNKITDTVIKILGRQPDPSEGLSPDAINSAESKLGVKLPPALREFYQSVGKMPIFTDAFEFFAQPKQIYIKSNKLIFLEENQAMLSWGIDLNEINSDEVKVYHSPNIGEAEKNVVWHTETLLLPDFLEMIMYYQVASADTELQQKTKGAYPYDFMTYKSELKGNNLWDSFEKEMSAHWNKVVDNNGLMIYHTQDALLLYYTVQDLDTDVDDLIYVNTKKENTQTAFLNKYGFEELN</sequence>
<dbReference type="Proteomes" id="UP000184480">
    <property type="component" value="Unassembled WGS sequence"/>
</dbReference>
<dbReference type="OrthoDB" id="515110at2"/>
<dbReference type="AlphaFoldDB" id="A0A1M4YJF1"/>
<dbReference type="InterPro" id="IPR037883">
    <property type="entry name" value="Knr4/Smi1-like_sf"/>
</dbReference>